<feature type="region of interest" description="Disordered" evidence="5">
    <location>
        <begin position="389"/>
        <end position="409"/>
    </location>
</feature>
<dbReference type="Pfam" id="PF13847">
    <property type="entry name" value="Methyltransf_31"/>
    <property type="match status" value="1"/>
</dbReference>
<evidence type="ECO:0000313" key="8">
    <source>
        <dbReference type="Proteomes" id="UP000325113"/>
    </source>
</evidence>
<keyword evidence="2 4" id="KW-0808">Transferase</keyword>
<feature type="compositionally biased region" description="Low complexity" evidence="5">
    <location>
        <begin position="397"/>
        <end position="409"/>
    </location>
</feature>
<feature type="region of interest" description="Disordered" evidence="5">
    <location>
        <begin position="326"/>
        <end position="346"/>
    </location>
</feature>
<feature type="binding site" evidence="4">
    <location>
        <position position="873"/>
    </location>
    <ligand>
        <name>S-adenosyl-L-methionine</name>
        <dbReference type="ChEBI" id="CHEBI:59789"/>
    </ligand>
</feature>
<accession>A0A5A8D630</accession>
<dbReference type="PANTHER" id="PTHR45904:SF2">
    <property type="entry name" value="TRNA (URACIL-5-)-METHYLTRANSFERASE HOMOLOG A"/>
    <property type="match status" value="1"/>
</dbReference>
<dbReference type="EMBL" id="VLTM01000042">
    <property type="protein sequence ID" value="KAA0160665.1"/>
    <property type="molecule type" value="Genomic_DNA"/>
</dbReference>
<evidence type="ECO:0000256" key="4">
    <source>
        <dbReference type="PROSITE-ProRule" id="PRU01024"/>
    </source>
</evidence>
<dbReference type="GO" id="GO:0008173">
    <property type="term" value="F:RNA methyltransferase activity"/>
    <property type="evidence" value="ECO:0007669"/>
    <property type="project" value="InterPro"/>
</dbReference>
<dbReference type="PROSITE" id="PS51687">
    <property type="entry name" value="SAM_MT_RNA_M5U"/>
    <property type="match status" value="1"/>
</dbReference>
<organism evidence="7 8">
    <name type="scientific">Cafeteria roenbergensis</name>
    <name type="common">Marine flagellate</name>
    <dbReference type="NCBI Taxonomy" id="33653"/>
    <lineage>
        <taxon>Eukaryota</taxon>
        <taxon>Sar</taxon>
        <taxon>Stramenopiles</taxon>
        <taxon>Bigyra</taxon>
        <taxon>Opalozoa</taxon>
        <taxon>Bicosoecida</taxon>
        <taxon>Cafeteriaceae</taxon>
        <taxon>Cafeteria</taxon>
    </lineage>
</organism>
<keyword evidence="1 4" id="KW-0489">Methyltransferase</keyword>
<dbReference type="SUPFAM" id="SSF53335">
    <property type="entry name" value="S-adenosyl-L-methionine-dependent methyltransferases"/>
    <property type="match status" value="1"/>
</dbReference>
<gene>
    <name evidence="7" type="ORF">FNF31_04216</name>
</gene>
<keyword evidence="3 4" id="KW-0949">S-adenosyl-L-methionine</keyword>
<evidence type="ECO:0000256" key="3">
    <source>
        <dbReference type="ARBA" id="ARBA00022691"/>
    </source>
</evidence>
<evidence type="ECO:0000313" key="7">
    <source>
        <dbReference type="EMBL" id="KAA0160665.1"/>
    </source>
</evidence>
<feature type="compositionally biased region" description="Low complexity" evidence="5">
    <location>
        <begin position="582"/>
        <end position="604"/>
    </location>
</feature>
<sequence>MEGDASVPSAPAAGASQIMLPGIVLTGLRTFLRAKQVETAVASLGLEGFVGASKKPGKHMAFLGFETVEQRDAALSALESDPSQLDKAVKGNGKVRAKNAVRGVRADDVRPREKRPRDPDAAGETDAKRPRSETPAASAPRSVHEATTPLLALPYAEQLLYKQEQTVRMGVKLVRSIRNSVLKAIRKTMAKGSADEVKASSDKAALDPYLRVPPEYLPIELWDRAVWVSPGLGERRAPLDPECQAAPSPTSSSSSSSLAAAAASVAATAGPGSGVIARVLGGSADAAAALSESGSLGVCLGSPELVSCSGRVFCAPIVPSPVTLGFRNKSSRPPSPPAGQLASTSTTKGKGVWRMLTVRVSEATGEVMLVLEIAADDDVVKAVAEAAKASTAGPSSAAPDAQTEAAAAEVAGAGPLPGAPLPDCLSALPAEVAAAVVRVRDTLLGTPLRMLREEALPETEAEGLPALPDMLRGGGSDLRVSSACASMLLQAAGSGPVAGRGLLEGGRRGVTDVAAHVLAASVAPGDAGDAAAVAAAAAAAAPMMPSTVSASGGAPTTDVDDAAGGRGGGDGDDDDDDDDEAAAAAGGATPGAASTTAASEATEGGAKRGGGAHRKPVSNEQKYLRAALAAGTRAAAARAAGAVLGPTAADYARAGLPAPRSRPAVVPRPLDSSVPAEAPAHGLADGRVGLVGVAPAEGPAAPPRVTSLYLQVCRRVSHYGGDHTSPLVRLAGTEFIRDAILGRRFRVSPTAFFQTNTLGACRLYGAVRDAVEGTGAAAAMGPPCPALDTSASVPASVADHWAAEAVARDPAVGPGPGTFDRVAVAAPVGAAASAAAAADASARPRIILDVFCGSGTIGIAMARPGLDAVVGVELNASAVQDARKNAADNGLRVLDEGGPAAAADSDARGTADYIASRAETAMTALFERAGLERRGDGQWELPAAAGARFGGVRPAVIAIVDPPRAGLGIPVIHALRACAAISRLVYVSCNPFGTFPDNATNLCTYPTAGRGPTAFKHTPFRPVFLQPVDMFPHTDHTELVSAFERAPPAYSPSSQLVRFAQGTW</sequence>
<feature type="binding site" evidence="4">
    <location>
        <position position="754"/>
    </location>
    <ligand>
        <name>S-adenosyl-L-methionine</name>
        <dbReference type="ChEBI" id="CHEBI:59789"/>
    </ligand>
</feature>
<reference evidence="7 8" key="1">
    <citation type="submission" date="2019-07" db="EMBL/GenBank/DDBJ databases">
        <title>Genomes of Cafeteria roenbergensis.</title>
        <authorList>
            <person name="Fischer M.G."/>
            <person name="Hackl T."/>
            <person name="Roman M."/>
        </authorList>
    </citation>
    <scope>NUCLEOTIDE SEQUENCE [LARGE SCALE GENOMIC DNA]</scope>
    <source>
        <strain evidence="7 8">Cflag</strain>
    </source>
</reference>
<feature type="compositionally biased region" description="Acidic residues" evidence="5">
    <location>
        <begin position="570"/>
        <end position="581"/>
    </location>
</feature>
<dbReference type="PROSITE" id="PS01231">
    <property type="entry name" value="TRMA_2"/>
    <property type="match status" value="1"/>
</dbReference>
<evidence type="ECO:0000256" key="1">
    <source>
        <dbReference type="ARBA" id="ARBA00022603"/>
    </source>
</evidence>
<dbReference type="Proteomes" id="UP000325113">
    <property type="component" value="Unassembled WGS sequence"/>
</dbReference>
<name>A0A5A8D630_CAFRO</name>
<dbReference type="CDD" id="cd02440">
    <property type="entry name" value="AdoMet_MTases"/>
    <property type="match status" value="1"/>
</dbReference>
<evidence type="ECO:0000256" key="5">
    <source>
        <dbReference type="SAM" id="MobiDB-lite"/>
    </source>
</evidence>
<dbReference type="PANTHER" id="PTHR45904">
    <property type="entry name" value="TRNA (URACIL-5-)-METHYLTRANSFERASE"/>
    <property type="match status" value="1"/>
</dbReference>
<feature type="binding site" evidence="4">
    <location>
        <position position="961"/>
    </location>
    <ligand>
        <name>S-adenosyl-L-methionine</name>
        <dbReference type="ChEBI" id="CHEBI:59789"/>
    </ligand>
</feature>
<dbReference type="GO" id="GO:0003723">
    <property type="term" value="F:RNA binding"/>
    <property type="evidence" value="ECO:0007669"/>
    <property type="project" value="TreeGrafter"/>
</dbReference>
<protein>
    <recommendedName>
        <fullName evidence="6">Methyltransferase domain-containing protein</fullName>
    </recommendedName>
</protein>
<dbReference type="InterPro" id="IPR030391">
    <property type="entry name" value="MeTrfase_TrmA_CS"/>
</dbReference>
<dbReference type="InterPro" id="IPR045850">
    <property type="entry name" value="TRM2_met"/>
</dbReference>
<dbReference type="GO" id="GO:0032259">
    <property type="term" value="P:methylation"/>
    <property type="evidence" value="ECO:0007669"/>
    <property type="project" value="UniProtKB-KW"/>
</dbReference>
<dbReference type="GO" id="GO:0006396">
    <property type="term" value="P:RNA processing"/>
    <property type="evidence" value="ECO:0007669"/>
    <property type="project" value="InterPro"/>
</dbReference>
<feature type="compositionally biased region" description="Basic and acidic residues" evidence="5">
    <location>
        <begin position="104"/>
        <end position="132"/>
    </location>
</feature>
<feature type="domain" description="Methyltransferase" evidence="6">
    <location>
        <begin position="847"/>
        <end position="892"/>
    </location>
</feature>
<evidence type="ECO:0000259" key="6">
    <source>
        <dbReference type="Pfam" id="PF13847"/>
    </source>
</evidence>
<proteinExistence type="inferred from homology"/>
<feature type="binding site" evidence="4">
    <location>
        <position position="851"/>
    </location>
    <ligand>
        <name>S-adenosyl-L-methionine</name>
        <dbReference type="ChEBI" id="CHEBI:59789"/>
    </ligand>
</feature>
<dbReference type="InterPro" id="IPR029063">
    <property type="entry name" value="SAM-dependent_MTases_sf"/>
</dbReference>
<feature type="region of interest" description="Disordered" evidence="5">
    <location>
        <begin position="79"/>
        <end position="145"/>
    </location>
</feature>
<comment type="similarity">
    <text evidence="4">Belongs to the class I-like SAM-binding methyltransferase superfamily. RNA M5U methyltransferase family.</text>
</comment>
<dbReference type="AlphaFoldDB" id="A0A5A8D630"/>
<feature type="region of interest" description="Disordered" evidence="5">
    <location>
        <begin position="545"/>
        <end position="618"/>
    </location>
</feature>
<dbReference type="Gene3D" id="3.40.50.150">
    <property type="entry name" value="Vaccinia Virus protein VP39"/>
    <property type="match status" value="1"/>
</dbReference>
<dbReference type="InterPro" id="IPR025714">
    <property type="entry name" value="Methyltranfer_dom"/>
</dbReference>
<comment type="caution">
    <text evidence="7">The sequence shown here is derived from an EMBL/GenBank/DDBJ whole genome shotgun (WGS) entry which is preliminary data.</text>
</comment>
<evidence type="ECO:0000256" key="2">
    <source>
        <dbReference type="ARBA" id="ARBA00022679"/>
    </source>
</evidence>
<dbReference type="InterPro" id="IPR010280">
    <property type="entry name" value="U5_MeTrfase_fam"/>
</dbReference>
<feature type="active site" description="Nucleophile" evidence="4">
    <location>
        <position position="989"/>
    </location>
</feature>